<dbReference type="OrthoDB" id="5801063at2759"/>
<organism evidence="2">
    <name type="scientific">Caenorhabditis remanei</name>
    <name type="common">Caenorhabditis vulgaris</name>
    <dbReference type="NCBI Taxonomy" id="31234"/>
    <lineage>
        <taxon>Eukaryota</taxon>
        <taxon>Metazoa</taxon>
        <taxon>Ecdysozoa</taxon>
        <taxon>Nematoda</taxon>
        <taxon>Chromadorea</taxon>
        <taxon>Rhabditida</taxon>
        <taxon>Rhabditina</taxon>
        <taxon>Rhabditomorpha</taxon>
        <taxon>Rhabditoidea</taxon>
        <taxon>Rhabditidae</taxon>
        <taxon>Peloderinae</taxon>
        <taxon>Caenorhabditis</taxon>
    </lineage>
</organism>
<dbReference type="PANTHER" id="PTHR23028:SF127">
    <property type="entry name" value="ACYL_TRANSF_3 DOMAIN-CONTAINING PROTEIN-RELATED"/>
    <property type="match status" value="1"/>
</dbReference>
<name>E3N1V9_CAERE</name>
<dbReference type="EMBL" id="DS268510">
    <property type="protein sequence ID" value="EFO83919.1"/>
    <property type="molecule type" value="Genomic_DNA"/>
</dbReference>
<keyword evidence="2" id="KW-1185">Reference proteome</keyword>
<dbReference type="AlphaFoldDB" id="E3N1V9"/>
<dbReference type="PANTHER" id="PTHR23028">
    <property type="entry name" value="ACETYLTRANSFERASE"/>
    <property type="match status" value="1"/>
</dbReference>
<accession>E3N1V9</accession>
<reference evidence="1" key="1">
    <citation type="submission" date="2007-07" db="EMBL/GenBank/DDBJ databases">
        <title>PCAP assembly of the Caenorhabditis remanei genome.</title>
        <authorList>
            <consortium name="The Caenorhabditis remanei Sequencing Consortium"/>
            <person name="Wilson R.K."/>
        </authorList>
    </citation>
    <scope>NUCLEOTIDE SEQUENCE [LARGE SCALE GENOMIC DNA]</scope>
    <source>
        <strain evidence="1">PB4641</strain>
    </source>
</reference>
<evidence type="ECO:0008006" key="3">
    <source>
        <dbReference type="Google" id="ProtNLM"/>
    </source>
</evidence>
<dbReference type="Proteomes" id="UP000008281">
    <property type="component" value="Unassembled WGS sequence"/>
</dbReference>
<dbReference type="InParanoid" id="E3N1V9"/>
<evidence type="ECO:0000313" key="1">
    <source>
        <dbReference type="EMBL" id="EFO83919.1"/>
    </source>
</evidence>
<gene>
    <name evidence="1" type="ORF">CRE_14835</name>
</gene>
<proteinExistence type="predicted"/>
<sequence length="194" mass="22387">MKECTEEVQEDSLAPSQSFGLWALSDGYGLFTDSPESIQALEVVKKNVEKYKLDVSFILSKHAFISLSVPIQQNDAHVQTMNENIIFYEKFAKKIYILDAIPLLLQNVINRPDELEPLHLNKREADRENRCEKCEFFDISQAFADGDKYLTFDRNWLIYCVDNTAHVTAAEVKLCEPVFKELARRVSRIGLRHL</sequence>
<evidence type="ECO:0000313" key="2">
    <source>
        <dbReference type="Proteomes" id="UP000008281"/>
    </source>
</evidence>
<dbReference type="GO" id="GO:0000271">
    <property type="term" value="P:polysaccharide biosynthetic process"/>
    <property type="evidence" value="ECO:0007669"/>
    <property type="project" value="TreeGrafter"/>
</dbReference>
<dbReference type="GO" id="GO:0016020">
    <property type="term" value="C:membrane"/>
    <property type="evidence" value="ECO:0007669"/>
    <property type="project" value="TreeGrafter"/>
</dbReference>
<dbReference type="HOGENOM" id="CLU_1403620_0_0_1"/>
<dbReference type="InterPro" id="IPR050879">
    <property type="entry name" value="Acyltransferase_3"/>
</dbReference>
<protein>
    <recommendedName>
        <fullName evidence="3">SGNH domain-containing protein</fullName>
    </recommendedName>
</protein>